<feature type="region of interest" description="Disordered" evidence="1">
    <location>
        <begin position="15"/>
        <end position="40"/>
    </location>
</feature>
<gene>
    <name evidence="3" type="ORF">Ark11_1263</name>
</gene>
<sequence length="134" mass="14380">MINRPLLVASEYYGEEHNDGTEESGESAPVDVTQSSGEENEYNVNQNCRLSTKATRSCKLDEVSAKDTEVNAAVALATFLALTVAILVILGVCLYLNNGSFDKVEFGWYLAVIGSSVLGLGTVLTVASCFFDKT</sequence>
<proteinExistence type="predicted"/>
<evidence type="ECO:0000313" key="4">
    <source>
        <dbReference type="Proteomes" id="UP000198651"/>
    </source>
</evidence>
<keyword evidence="2" id="KW-0472">Membrane</keyword>
<reference evidence="4" key="1">
    <citation type="submission" date="2015-11" db="EMBL/GenBank/DDBJ databases">
        <authorList>
            <person name="Seth-Smith H.M.B."/>
        </authorList>
    </citation>
    <scope>NUCLEOTIDE SEQUENCE [LARGE SCALE GENOMIC DNA]</scope>
    <source>
        <strain evidence="4">2013Ark11</strain>
    </source>
</reference>
<evidence type="ECO:0000256" key="1">
    <source>
        <dbReference type="SAM" id="MobiDB-lite"/>
    </source>
</evidence>
<evidence type="ECO:0000313" key="3">
    <source>
        <dbReference type="EMBL" id="CUT18069.1"/>
    </source>
</evidence>
<keyword evidence="2" id="KW-0812">Transmembrane</keyword>
<keyword evidence="2" id="KW-1133">Transmembrane helix</keyword>
<dbReference type="EMBL" id="LN906597">
    <property type="protein sequence ID" value="CUT18069.1"/>
    <property type="molecule type" value="Genomic_DNA"/>
</dbReference>
<protein>
    <submittedName>
        <fullName evidence="3">Putative membrane protein</fullName>
    </submittedName>
</protein>
<accession>A0A0S4M2S1</accession>
<organism evidence="3 4">
    <name type="scientific">Candidatus Ichthyocystis hellenicum</name>
    <dbReference type="NCBI Taxonomy" id="1561003"/>
    <lineage>
        <taxon>Bacteria</taxon>
        <taxon>Pseudomonadati</taxon>
        <taxon>Pseudomonadota</taxon>
        <taxon>Betaproteobacteria</taxon>
        <taxon>Burkholderiales</taxon>
        <taxon>Candidatus Ichthyocystis</taxon>
    </lineage>
</organism>
<dbReference type="AlphaFoldDB" id="A0A0S4M2S1"/>
<feature type="transmembrane region" description="Helical" evidence="2">
    <location>
        <begin position="74"/>
        <end position="97"/>
    </location>
</feature>
<name>A0A0S4M2S1_9BURK</name>
<keyword evidence="4" id="KW-1185">Reference proteome</keyword>
<evidence type="ECO:0000256" key="2">
    <source>
        <dbReference type="SAM" id="Phobius"/>
    </source>
</evidence>
<dbReference type="RefSeq" id="WP_092490592.1">
    <property type="nucleotide sequence ID" value="NZ_FLSL01000093.1"/>
</dbReference>
<feature type="transmembrane region" description="Helical" evidence="2">
    <location>
        <begin position="109"/>
        <end position="131"/>
    </location>
</feature>
<dbReference type="Proteomes" id="UP000198651">
    <property type="component" value="Chromosome I"/>
</dbReference>
<dbReference type="OrthoDB" id="9883821at2"/>